<evidence type="ECO:0000256" key="8">
    <source>
        <dbReference type="ARBA" id="ARBA00022857"/>
    </source>
</evidence>
<comment type="catalytic activity">
    <reaction evidence="15">
        <text>hypotaurine + NADPH + O2 + H(+) = taurine + NADP(+) + H2O</text>
        <dbReference type="Rhea" id="RHEA:69819"/>
        <dbReference type="ChEBI" id="CHEBI:15377"/>
        <dbReference type="ChEBI" id="CHEBI:15378"/>
        <dbReference type="ChEBI" id="CHEBI:15379"/>
        <dbReference type="ChEBI" id="CHEBI:57783"/>
        <dbReference type="ChEBI" id="CHEBI:57853"/>
        <dbReference type="ChEBI" id="CHEBI:58349"/>
        <dbReference type="ChEBI" id="CHEBI:507393"/>
        <dbReference type="EC" id="1.14.13.8"/>
    </reaction>
    <physiologicalReaction direction="left-to-right" evidence="15">
        <dbReference type="Rhea" id="RHEA:69820"/>
    </physiologicalReaction>
</comment>
<organism evidence="20 21">
    <name type="scientific">Elysia crispata</name>
    <name type="common">lettuce slug</name>
    <dbReference type="NCBI Taxonomy" id="231223"/>
    <lineage>
        <taxon>Eukaryota</taxon>
        <taxon>Metazoa</taxon>
        <taxon>Spiralia</taxon>
        <taxon>Lophotrochozoa</taxon>
        <taxon>Mollusca</taxon>
        <taxon>Gastropoda</taxon>
        <taxon>Heterobranchia</taxon>
        <taxon>Euthyneura</taxon>
        <taxon>Panpulmonata</taxon>
        <taxon>Sacoglossa</taxon>
        <taxon>Placobranchoidea</taxon>
        <taxon>Plakobranchidae</taxon>
        <taxon>Elysia</taxon>
    </lineage>
</organism>
<evidence type="ECO:0000256" key="18">
    <source>
        <dbReference type="PIRNR" id="PIRNR000332"/>
    </source>
</evidence>
<evidence type="ECO:0000256" key="16">
    <source>
        <dbReference type="ARBA" id="ARBA00048088"/>
    </source>
</evidence>
<comment type="catalytic activity">
    <reaction evidence="14">
        <text>hypotaurine + NADH + O2 + H(+) = taurine + NAD(+) + H2O</text>
        <dbReference type="Rhea" id="RHEA:74111"/>
        <dbReference type="ChEBI" id="CHEBI:15377"/>
        <dbReference type="ChEBI" id="CHEBI:15378"/>
        <dbReference type="ChEBI" id="CHEBI:15379"/>
        <dbReference type="ChEBI" id="CHEBI:57540"/>
        <dbReference type="ChEBI" id="CHEBI:57853"/>
        <dbReference type="ChEBI" id="CHEBI:57945"/>
        <dbReference type="ChEBI" id="CHEBI:507393"/>
        <dbReference type="EC" id="1.14.13.8"/>
    </reaction>
    <physiologicalReaction direction="left-to-right" evidence="14">
        <dbReference type="Rhea" id="RHEA:74112"/>
    </physiologicalReaction>
</comment>
<evidence type="ECO:0000313" key="20">
    <source>
        <dbReference type="EMBL" id="KAK3801587.1"/>
    </source>
</evidence>
<keyword evidence="6 18" id="KW-0256">Endoplasmic reticulum</keyword>
<evidence type="ECO:0000256" key="17">
    <source>
        <dbReference type="ARBA" id="ARBA00049443"/>
    </source>
</evidence>
<gene>
    <name evidence="20" type="ORF">RRG08_059525</name>
</gene>
<dbReference type="EMBL" id="JAWDGP010000298">
    <property type="protein sequence ID" value="KAK3801587.1"/>
    <property type="molecule type" value="Genomic_DNA"/>
</dbReference>
<evidence type="ECO:0000256" key="6">
    <source>
        <dbReference type="ARBA" id="ARBA00022824"/>
    </source>
</evidence>
<protein>
    <recommendedName>
        <fullName evidence="19">Flavin-containing monooxygenase</fullName>
        <ecNumber evidence="19">1.-.-.-</ecNumber>
    </recommendedName>
</protein>
<dbReference type="PANTHER" id="PTHR23023">
    <property type="entry name" value="DIMETHYLANILINE MONOOXYGENASE"/>
    <property type="match status" value="1"/>
</dbReference>
<dbReference type="GO" id="GO:0050660">
    <property type="term" value="F:flavin adenine dinucleotide binding"/>
    <property type="evidence" value="ECO:0007669"/>
    <property type="project" value="InterPro"/>
</dbReference>
<evidence type="ECO:0000256" key="15">
    <source>
        <dbReference type="ARBA" id="ARBA00048041"/>
    </source>
</evidence>
<evidence type="ECO:0000256" key="12">
    <source>
        <dbReference type="ARBA" id="ARBA00023136"/>
    </source>
</evidence>
<evidence type="ECO:0000256" key="4">
    <source>
        <dbReference type="ARBA" id="ARBA00022630"/>
    </source>
</evidence>
<reference evidence="20" key="1">
    <citation type="journal article" date="2023" name="G3 (Bethesda)">
        <title>A reference genome for the long-term kleptoplast-retaining sea slug Elysia crispata morphotype clarki.</title>
        <authorList>
            <person name="Eastman K.E."/>
            <person name="Pendleton A.L."/>
            <person name="Shaikh M.A."/>
            <person name="Suttiyut T."/>
            <person name="Ogas R."/>
            <person name="Tomko P."/>
            <person name="Gavelis G."/>
            <person name="Widhalm J.R."/>
            <person name="Wisecaver J.H."/>
        </authorList>
    </citation>
    <scope>NUCLEOTIDE SEQUENCE</scope>
    <source>
        <strain evidence="20">ECLA1</strain>
    </source>
</reference>
<keyword evidence="11 18" id="KW-0503">Monooxygenase</keyword>
<comment type="catalytic activity">
    <reaction evidence="17">
        <text>N,N-dimethylaniline + NADPH + O2 + H(+) = N,N-dimethylaniline N-oxide + NADP(+) + H2O</text>
        <dbReference type="Rhea" id="RHEA:24468"/>
        <dbReference type="ChEBI" id="CHEBI:15377"/>
        <dbReference type="ChEBI" id="CHEBI:15378"/>
        <dbReference type="ChEBI" id="CHEBI:15379"/>
        <dbReference type="ChEBI" id="CHEBI:16269"/>
        <dbReference type="ChEBI" id="CHEBI:17735"/>
        <dbReference type="ChEBI" id="CHEBI:57783"/>
        <dbReference type="ChEBI" id="CHEBI:58349"/>
        <dbReference type="EC" id="1.14.13.8"/>
    </reaction>
    <physiologicalReaction direction="left-to-right" evidence="17">
        <dbReference type="Rhea" id="RHEA:24469"/>
    </physiologicalReaction>
</comment>
<comment type="subcellular location">
    <subcellularLocation>
        <location evidence="2">Endoplasmic reticulum membrane</location>
        <topology evidence="2">Single-pass membrane protein</topology>
    </subcellularLocation>
</comment>
<comment type="function">
    <text evidence="13">Broad spectrum monooxygenase that catalyzes the oxygenation of a wide variety of nitrogen- and sulfur-containing compounds including xenobiotics. Catalyzes the S-oxygenation of hypotaurine to produce taurine, an organic osmolyte involved in cell volume regulation as well as a variety of cytoprotective and developmental processes. In vitro, catalyzes the N-oxygenation of trimethylamine (TMA) to produce trimethylamine N-oxide (TMAO) and could therefore participate to the detoxification of this compound that is generated by the action of gut microbiota from dietary precursors such as choline, choline containing compounds, betaine or L-carnitine.</text>
</comment>
<dbReference type="InterPro" id="IPR000960">
    <property type="entry name" value="Flavin_mOase"/>
</dbReference>
<dbReference type="FunFam" id="3.50.50.60:FF:000159">
    <property type="entry name" value="Dimethylaniline monooxygenase [N-oxide-forming]"/>
    <property type="match status" value="1"/>
</dbReference>
<dbReference type="PIRSF" id="PIRSF000332">
    <property type="entry name" value="FMO"/>
    <property type="match status" value="1"/>
</dbReference>
<dbReference type="GO" id="GO:0005789">
    <property type="term" value="C:endoplasmic reticulum membrane"/>
    <property type="evidence" value="ECO:0007669"/>
    <property type="project" value="UniProtKB-SubCell"/>
</dbReference>
<name>A0AAE1EC65_9GAST</name>
<keyword evidence="12 18" id="KW-0472">Membrane</keyword>
<dbReference type="SUPFAM" id="SSF51905">
    <property type="entry name" value="FAD/NAD(P)-binding domain"/>
    <property type="match status" value="2"/>
</dbReference>
<dbReference type="GO" id="GO:0050661">
    <property type="term" value="F:NADP binding"/>
    <property type="evidence" value="ECO:0007669"/>
    <property type="project" value="InterPro"/>
</dbReference>
<dbReference type="GO" id="GO:0004499">
    <property type="term" value="F:N,N-dimethylaniline monooxygenase activity"/>
    <property type="evidence" value="ECO:0007669"/>
    <property type="project" value="UniProtKB-UniRule"/>
</dbReference>
<comment type="similarity">
    <text evidence="3 18 19">Belongs to the FMO family.</text>
</comment>
<dbReference type="GO" id="GO:0034899">
    <property type="term" value="F:trimethylamine monooxygenase activity"/>
    <property type="evidence" value="ECO:0007669"/>
    <property type="project" value="UniProtKB-EC"/>
</dbReference>
<dbReference type="EC" id="1.-.-.-" evidence="19"/>
<dbReference type="InterPro" id="IPR036188">
    <property type="entry name" value="FAD/NAD-bd_sf"/>
</dbReference>
<keyword evidence="4 18" id="KW-0285">Flavoprotein</keyword>
<comment type="catalytic activity">
    <reaction evidence="16">
        <text>trimethylamine + NADPH + O2 = trimethylamine N-oxide + NADP(+) + H2O</text>
        <dbReference type="Rhea" id="RHEA:31979"/>
        <dbReference type="ChEBI" id="CHEBI:15377"/>
        <dbReference type="ChEBI" id="CHEBI:15379"/>
        <dbReference type="ChEBI" id="CHEBI:15724"/>
        <dbReference type="ChEBI" id="CHEBI:57783"/>
        <dbReference type="ChEBI" id="CHEBI:58349"/>
        <dbReference type="ChEBI" id="CHEBI:58389"/>
        <dbReference type="EC" id="1.14.13.148"/>
    </reaction>
    <physiologicalReaction direction="left-to-right" evidence="16">
        <dbReference type="Rhea" id="RHEA:31980"/>
    </physiologicalReaction>
</comment>
<accession>A0AAE1EC65</accession>
<evidence type="ECO:0000256" key="13">
    <source>
        <dbReference type="ARBA" id="ARBA00045957"/>
    </source>
</evidence>
<dbReference type="InterPro" id="IPR050346">
    <property type="entry name" value="FMO-like"/>
</dbReference>
<evidence type="ECO:0000256" key="9">
    <source>
        <dbReference type="ARBA" id="ARBA00022989"/>
    </source>
</evidence>
<evidence type="ECO:0000256" key="7">
    <source>
        <dbReference type="ARBA" id="ARBA00022827"/>
    </source>
</evidence>
<evidence type="ECO:0000256" key="5">
    <source>
        <dbReference type="ARBA" id="ARBA00022692"/>
    </source>
</evidence>
<dbReference type="AlphaFoldDB" id="A0AAE1EC65"/>
<evidence type="ECO:0000256" key="14">
    <source>
        <dbReference type="ARBA" id="ARBA00047338"/>
    </source>
</evidence>
<keyword evidence="10 18" id="KW-0560">Oxidoreductase</keyword>
<evidence type="ECO:0000256" key="3">
    <source>
        <dbReference type="ARBA" id="ARBA00009183"/>
    </source>
</evidence>
<dbReference type="PRINTS" id="PR00370">
    <property type="entry name" value="FMOXYGENASE"/>
</dbReference>
<dbReference type="Proteomes" id="UP001283361">
    <property type="component" value="Unassembled WGS sequence"/>
</dbReference>
<evidence type="ECO:0000256" key="19">
    <source>
        <dbReference type="RuleBase" id="RU361177"/>
    </source>
</evidence>
<evidence type="ECO:0000313" key="21">
    <source>
        <dbReference type="Proteomes" id="UP001283361"/>
    </source>
</evidence>
<keyword evidence="21" id="KW-1185">Reference proteome</keyword>
<comment type="cofactor">
    <cofactor evidence="1 18 19">
        <name>FAD</name>
        <dbReference type="ChEBI" id="CHEBI:57692"/>
    </cofactor>
</comment>
<evidence type="ECO:0000256" key="2">
    <source>
        <dbReference type="ARBA" id="ARBA00004389"/>
    </source>
</evidence>
<proteinExistence type="inferred from homology"/>
<evidence type="ECO:0000256" key="10">
    <source>
        <dbReference type="ARBA" id="ARBA00023002"/>
    </source>
</evidence>
<dbReference type="Gene3D" id="3.50.50.60">
    <property type="entry name" value="FAD/NAD(P)-binding domain"/>
    <property type="match status" value="1"/>
</dbReference>
<evidence type="ECO:0000256" key="11">
    <source>
        <dbReference type="ARBA" id="ARBA00023033"/>
    </source>
</evidence>
<keyword evidence="9" id="KW-1133">Transmembrane helix</keyword>
<sequence>MVAMSSSRVCVVGAGMAGLAAIKECKHVGLDPVCYELNSDLGGVWTSDRDGKTSNCPMAWDNLITNTTKYVMTFSDFHPVPDTPEYLTRSALNEYYRSYAEHFRLTDHIRYNTRVIKVRKTADHSLTGKWEVFTCPTSEFHGGDKRAGLAVSEEDLNRCRKEVFDVVLVCSGSYKIPIYPDIPGLDSFPGTVQHSFSYKSGVPFGGKKVLVVGNAFSAGDIACDISLYTEKPVDLSVGKGTWIVPRVRTGGWSTDRSFSRHMLYDMDEVSFTNEFLEFCQERFDHIEAGINPPHPPTKTAYMMGDDIYLKILTDQVRVQDQLVRFNGSTAEFKGGDKISDVDAVIFATGFAIDTSFVDVDVVFDNGRMELYNRMLPLREKHHTLAFIGFFNGDSPIAPPTEMQARYVARLITGKIKPPSRKTMEMNIKKLDELSFKSRGKYSYFLPMFVIHDMIAQEVGAYPSFWRIFLRDPVLAFRVWYGPIFSAQYRLLGPDSEWDTARAVCYRAHEVRTANPCARGKVEVRRDDVTSARKKRLLLLVCGFSVLAAVGYVGRSRNWFDFISVLR</sequence>
<dbReference type="InterPro" id="IPR020946">
    <property type="entry name" value="Flavin_mOase-like"/>
</dbReference>
<keyword evidence="7 18" id="KW-0274">FAD</keyword>
<dbReference type="Pfam" id="PF00743">
    <property type="entry name" value="FMO-like"/>
    <property type="match status" value="1"/>
</dbReference>
<keyword evidence="5" id="KW-0812">Transmembrane</keyword>
<keyword evidence="8 18" id="KW-0521">NADP</keyword>
<comment type="caution">
    <text evidence="20">The sequence shown here is derived from an EMBL/GenBank/DDBJ whole genome shotgun (WGS) entry which is preliminary data.</text>
</comment>
<evidence type="ECO:0000256" key="1">
    <source>
        <dbReference type="ARBA" id="ARBA00001974"/>
    </source>
</evidence>